<gene>
    <name evidence="3" type="ORF">FAB82_16080</name>
</gene>
<dbReference type="RefSeq" id="WP_136535556.1">
    <property type="nucleotide sequence ID" value="NZ_STGY01000057.1"/>
</dbReference>
<evidence type="ECO:0000256" key="1">
    <source>
        <dbReference type="ARBA" id="ARBA00006817"/>
    </source>
</evidence>
<dbReference type="AlphaFoldDB" id="A0A4S8Q9T0"/>
<dbReference type="InterPro" id="IPR023393">
    <property type="entry name" value="START-like_dom_sf"/>
</dbReference>
<dbReference type="EMBL" id="STGY01000057">
    <property type="protein sequence ID" value="THV40211.1"/>
    <property type="molecule type" value="Genomic_DNA"/>
</dbReference>
<proteinExistence type="inferred from homology"/>
<evidence type="ECO:0000259" key="2">
    <source>
        <dbReference type="Pfam" id="PF08327"/>
    </source>
</evidence>
<reference evidence="4" key="1">
    <citation type="submission" date="2019-04" db="EMBL/GenBank/DDBJ databases">
        <title>Nocardioides xinjiangensis sp. nov.</title>
        <authorList>
            <person name="Liu S."/>
        </authorList>
    </citation>
    <scope>NUCLEOTIDE SEQUENCE [LARGE SCALE GENOMIC DNA]</scope>
    <source>
        <strain evidence="4">18</strain>
    </source>
</reference>
<comment type="similarity">
    <text evidence="1">Belongs to the AHA1 family.</text>
</comment>
<name>A0A4S8Q9T0_9ACTN</name>
<dbReference type="Gene3D" id="3.30.530.20">
    <property type="match status" value="1"/>
</dbReference>
<organism evidence="3 4">
    <name type="scientific">Glycomyces buryatensis</name>
    <dbReference type="NCBI Taxonomy" id="2570927"/>
    <lineage>
        <taxon>Bacteria</taxon>
        <taxon>Bacillati</taxon>
        <taxon>Actinomycetota</taxon>
        <taxon>Actinomycetes</taxon>
        <taxon>Glycomycetales</taxon>
        <taxon>Glycomycetaceae</taxon>
        <taxon>Glycomyces</taxon>
    </lineage>
</organism>
<evidence type="ECO:0000313" key="4">
    <source>
        <dbReference type="Proteomes" id="UP000308760"/>
    </source>
</evidence>
<dbReference type="OrthoDB" id="5185819at2"/>
<dbReference type="Proteomes" id="UP000308760">
    <property type="component" value="Unassembled WGS sequence"/>
</dbReference>
<accession>A0A4S8Q9T0</accession>
<dbReference type="InterPro" id="IPR013538">
    <property type="entry name" value="ASHA1/2-like_C"/>
</dbReference>
<dbReference type="SUPFAM" id="SSF55961">
    <property type="entry name" value="Bet v1-like"/>
    <property type="match status" value="1"/>
</dbReference>
<reference evidence="3 4" key="2">
    <citation type="submission" date="2019-05" db="EMBL/GenBank/DDBJ databases">
        <title>Glycomyces buryatensis sp. nov.</title>
        <authorList>
            <person name="Nikitina E."/>
        </authorList>
    </citation>
    <scope>NUCLEOTIDE SEQUENCE [LARGE SCALE GENOMIC DNA]</scope>
    <source>
        <strain evidence="3 4">18</strain>
    </source>
</reference>
<feature type="domain" description="Activator of Hsp90 ATPase homologue 1/2-like C-terminal" evidence="2">
    <location>
        <begin position="17"/>
        <end position="138"/>
    </location>
</feature>
<dbReference type="Pfam" id="PF08327">
    <property type="entry name" value="AHSA1"/>
    <property type="match status" value="1"/>
</dbReference>
<keyword evidence="4" id="KW-1185">Reference proteome</keyword>
<protein>
    <submittedName>
        <fullName evidence="3">SRPBCC domain-containing protein</fullName>
    </submittedName>
</protein>
<dbReference type="CDD" id="cd07814">
    <property type="entry name" value="SRPBCC_CalC_Aha1-like"/>
    <property type="match status" value="1"/>
</dbReference>
<comment type="caution">
    <text evidence="3">The sequence shown here is derived from an EMBL/GenBank/DDBJ whole genome shotgun (WGS) entry which is preliminary data.</text>
</comment>
<sequence>MTANENTHHYHLTADVDAPVATVWQAWTNDKQYEAWSRSVPGSVAQDVQPGGKWQASVALPDGQEFPITGTYLNVVENERLDMTMDVPGSEPEVMHLELTDLGEGRTRVALSQTCATQEGHDQAKQGSQMLLDWCAEYVTGS</sequence>
<evidence type="ECO:0000313" key="3">
    <source>
        <dbReference type="EMBL" id="THV40211.1"/>
    </source>
</evidence>